<dbReference type="GO" id="GO:0006529">
    <property type="term" value="P:asparagine biosynthetic process"/>
    <property type="evidence" value="ECO:0007669"/>
    <property type="project" value="UniProtKB-KW"/>
</dbReference>
<dbReference type="EMBL" id="FNKO01000001">
    <property type="protein sequence ID" value="SDQ21231.1"/>
    <property type="molecule type" value="Genomic_DNA"/>
</dbReference>
<dbReference type="Gene3D" id="3.40.50.620">
    <property type="entry name" value="HUPs"/>
    <property type="match status" value="2"/>
</dbReference>
<comment type="catalytic activity">
    <reaction evidence="4">
        <text>L-aspartate + L-glutamine + ATP + H2O = L-asparagine + L-glutamate + AMP + diphosphate + H(+)</text>
        <dbReference type="Rhea" id="RHEA:12228"/>
        <dbReference type="ChEBI" id="CHEBI:15377"/>
        <dbReference type="ChEBI" id="CHEBI:15378"/>
        <dbReference type="ChEBI" id="CHEBI:29985"/>
        <dbReference type="ChEBI" id="CHEBI:29991"/>
        <dbReference type="ChEBI" id="CHEBI:30616"/>
        <dbReference type="ChEBI" id="CHEBI:33019"/>
        <dbReference type="ChEBI" id="CHEBI:58048"/>
        <dbReference type="ChEBI" id="CHEBI:58359"/>
        <dbReference type="ChEBI" id="CHEBI:456215"/>
        <dbReference type="EC" id="6.3.5.4"/>
    </reaction>
</comment>
<evidence type="ECO:0000259" key="5">
    <source>
        <dbReference type="Pfam" id="PF00733"/>
    </source>
</evidence>
<gene>
    <name evidence="6" type="ORF">SAMN04489718_0787</name>
</gene>
<dbReference type="GO" id="GO:0004066">
    <property type="term" value="F:asparagine synthase (glutamine-hydrolyzing) activity"/>
    <property type="evidence" value="ECO:0007669"/>
    <property type="project" value="UniProtKB-EC"/>
</dbReference>
<dbReference type="InterPro" id="IPR001962">
    <property type="entry name" value="Asn_synthase"/>
</dbReference>
<evidence type="ECO:0000256" key="2">
    <source>
        <dbReference type="ARBA" id="ARBA00012737"/>
    </source>
</evidence>
<keyword evidence="3" id="KW-0061">Asparagine biosynthesis</keyword>
<evidence type="ECO:0000313" key="7">
    <source>
        <dbReference type="Proteomes" id="UP000199301"/>
    </source>
</evidence>
<dbReference type="Proteomes" id="UP000199301">
    <property type="component" value="Unassembled WGS sequence"/>
</dbReference>
<evidence type="ECO:0000256" key="4">
    <source>
        <dbReference type="ARBA" id="ARBA00048741"/>
    </source>
</evidence>
<dbReference type="InterPro" id="IPR051786">
    <property type="entry name" value="ASN_synthetase/amidase"/>
</dbReference>
<evidence type="ECO:0000313" key="6">
    <source>
        <dbReference type="EMBL" id="SDQ21231.1"/>
    </source>
</evidence>
<dbReference type="InterPro" id="IPR014729">
    <property type="entry name" value="Rossmann-like_a/b/a_fold"/>
</dbReference>
<dbReference type="AlphaFoldDB" id="A0A1H0Z270"/>
<organism evidence="6 7">
    <name type="scientific">Actinopolyspora saharensis</name>
    <dbReference type="NCBI Taxonomy" id="995062"/>
    <lineage>
        <taxon>Bacteria</taxon>
        <taxon>Bacillati</taxon>
        <taxon>Actinomycetota</taxon>
        <taxon>Actinomycetes</taxon>
        <taxon>Actinopolysporales</taxon>
        <taxon>Actinopolysporaceae</taxon>
        <taxon>Actinopolyspora</taxon>
    </lineage>
</organism>
<sequence length="601" mass="66017">MLPDHPVGPSLLSGLNWWGAQVLRHASGRPWLVGRWEEEAVCHVSAGENGLVLLGRGDVDPETLRRRIARIRDVEGLDGVLRGLVGCFHAVASLDGALRVQGNLSGIRQVFHANVSGVTVAADRPERIAALAGSDIDERALPLRMLVPYGPPWPLKDTCLWRGVHAVTGGEYLRVDPAGVGATVRWWRPPEPEVPLERGRQVIREALFDAVSSCGGQNGSVPTSFDLSGGMDSTSLCFLADEAGLKFSTVHCEAADPANEDAEWASRCRSLIGATEHRVLSPESWSGFYGEVSTPDRHGPSLESPYIQVSRCYVEHLAEVSARTGAVRHVGGHGSDELFRTEMTFLNAFFRQSPARALACLRRTRANRRMSPGRTLRSLRAPAEFSEWLRRSGETVAEGVGAPEVGWDHQAKMPDWATGRAVSLVREAFARAAAAPPATFGSTALQHEMLMQAQSNGATVRQCSRIAEPYGVSFEAPYIDDNVIEAAMSVRLEDRVRAERNKPVLAAAMAGIVPREFLERDYKGVGNRDMYRSLRRHRAAMAGLCRDSRLTRLGFLDPERLRSTLFGLHPSLTSVIPLQPTLACELWLRSEAVEKRLWPRE</sequence>
<reference evidence="7" key="1">
    <citation type="submission" date="2016-10" db="EMBL/GenBank/DDBJ databases">
        <authorList>
            <person name="Varghese N."/>
            <person name="Submissions S."/>
        </authorList>
    </citation>
    <scope>NUCLEOTIDE SEQUENCE [LARGE SCALE GENOMIC DNA]</scope>
    <source>
        <strain evidence="7">DSM 45459</strain>
    </source>
</reference>
<protein>
    <recommendedName>
        <fullName evidence="2">asparagine synthase (glutamine-hydrolyzing)</fullName>
        <ecNumber evidence="2">6.3.5.4</ecNumber>
    </recommendedName>
</protein>
<evidence type="ECO:0000256" key="1">
    <source>
        <dbReference type="ARBA" id="ARBA00005187"/>
    </source>
</evidence>
<keyword evidence="3" id="KW-0028">Amino-acid biosynthesis</keyword>
<accession>A0A1H0Z270</accession>
<comment type="pathway">
    <text evidence="1">Amino-acid biosynthesis; L-asparagine biosynthesis; L-asparagine from L-aspartate (L-Gln route): step 1/1.</text>
</comment>
<feature type="domain" description="Asparagine synthetase" evidence="5">
    <location>
        <begin position="203"/>
        <end position="588"/>
    </location>
</feature>
<evidence type="ECO:0000256" key="3">
    <source>
        <dbReference type="ARBA" id="ARBA00022888"/>
    </source>
</evidence>
<dbReference type="Pfam" id="PF00733">
    <property type="entry name" value="Asn_synthase"/>
    <property type="match status" value="1"/>
</dbReference>
<dbReference type="PANTHER" id="PTHR43284">
    <property type="entry name" value="ASPARAGINE SYNTHETASE (GLUTAMINE-HYDROLYZING)"/>
    <property type="match status" value="1"/>
</dbReference>
<proteinExistence type="predicted"/>
<keyword evidence="7" id="KW-1185">Reference proteome</keyword>
<dbReference type="SUPFAM" id="SSF52402">
    <property type="entry name" value="Adenine nucleotide alpha hydrolases-like"/>
    <property type="match status" value="1"/>
</dbReference>
<dbReference type="EC" id="6.3.5.4" evidence="2"/>
<name>A0A1H0Z270_9ACTN</name>
<dbReference type="PANTHER" id="PTHR43284:SF1">
    <property type="entry name" value="ASPARAGINE SYNTHETASE"/>
    <property type="match status" value="1"/>
</dbReference>
<dbReference type="STRING" id="995062.SAMN04489718_0787"/>